<reference evidence="1" key="1">
    <citation type="submission" date="2022-08" db="EMBL/GenBank/DDBJ databases">
        <authorList>
            <person name="Kallberg Y."/>
            <person name="Tangrot J."/>
            <person name="Rosling A."/>
        </authorList>
    </citation>
    <scope>NUCLEOTIDE SEQUENCE</scope>
    <source>
        <strain evidence="1">Wild A</strain>
    </source>
</reference>
<gene>
    <name evidence="1" type="ORF">FWILDA_LOCUS4194</name>
</gene>
<accession>A0A9W4SHY9</accession>
<dbReference type="Proteomes" id="UP001153678">
    <property type="component" value="Unassembled WGS sequence"/>
</dbReference>
<evidence type="ECO:0000313" key="2">
    <source>
        <dbReference type="Proteomes" id="UP001153678"/>
    </source>
</evidence>
<dbReference type="EMBL" id="CAMKVN010000610">
    <property type="protein sequence ID" value="CAI2169668.1"/>
    <property type="molecule type" value="Genomic_DNA"/>
</dbReference>
<keyword evidence="2" id="KW-1185">Reference proteome</keyword>
<evidence type="ECO:0000313" key="1">
    <source>
        <dbReference type="EMBL" id="CAI2169668.1"/>
    </source>
</evidence>
<name>A0A9W4SHY9_9GLOM</name>
<dbReference type="OrthoDB" id="2363955at2759"/>
<comment type="caution">
    <text evidence="1">The sequence shown here is derived from an EMBL/GenBank/DDBJ whole genome shotgun (WGS) entry which is preliminary data.</text>
</comment>
<protein>
    <submittedName>
        <fullName evidence="1">18178_t:CDS:1</fullName>
    </submittedName>
</protein>
<proteinExistence type="predicted"/>
<sequence>MNINLPRMKALRNNNFVKDIETSILEKDVNQYIVPFDIICLLSYSTSMLTAVKPFILGVF</sequence>
<dbReference type="AlphaFoldDB" id="A0A9W4SHY9"/>
<organism evidence="1 2">
    <name type="scientific">Funneliformis geosporum</name>
    <dbReference type="NCBI Taxonomy" id="1117311"/>
    <lineage>
        <taxon>Eukaryota</taxon>
        <taxon>Fungi</taxon>
        <taxon>Fungi incertae sedis</taxon>
        <taxon>Mucoromycota</taxon>
        <taxon>Glomeromycotina</taxon>
        <taxon>Glomeromycetes</taxon>
        <taxon>Glomerales</taxon>
        <taxon>Glomeraceae</taxon>
        <taxon>Funneliformis</taxon>
    </lineage>
</organism>